<dbReference type="InterPro" id="IPR050910">
    <property type="entry name" value="JMJD6_ArgDemeth/LysHydrox"/>
</dbReference>
<feature type="non-terminal residue" evidence="2">
    <location>
        <position position="247"/>
    </location>
</feature>
<protein>
    <recommendedName>
        <fullName evidence="1">Cupin-like domain-containing protein</fullName>
    </recommendedName>
</protein>
<reference evidence="2 3" key="1">
    <citation type="journal article" date="2007" name="Science">
        <title>Sea anemone genome reveals ancestral eumetazoan gene repertoire and genomic organization.</title>
        <authorList>
            <person name="Putnam N.H."/>
            <person name="Srivastava M."/>
            <person name="Hellsten U."/>
            <person name="Dirks B."/>
            <person name="Chapman J."/>
            <person name="Salamov A."/>
            <person name="Terry A."/>
            <person name="Shapiro H."/>
            <person name="Lindquist E."/>
            <person name="Kapitonov V.V."/>
            <person name="Jurka J."/>
            <person name="Genikhovich G."/>
            <person name="Grigoriev I.V."/>
            <person name="Lucas S.M."/>
            <person name="Steele R.E."/>
            <person name="Finnerty J.R."/>
            <person name="Technau U."/>
            <person name="Martindale M.Q."/>
            <person name="Rokhsar D.S."/>
        </authorList>
    </citation>
    <scope>NUCLEOTIDE SEQUENCE [LARGE SCALE GENOMIC DNA]</scope>
    <source>
        <strain evidence="3">CH2 X CH6</strain>
    </source>
</reference>
<dbReference type="OrthoDB" id="10063099at2759"/>
<dbReference type="SUPFAM" id="SSF51197">
    <property type="entry name" value="Clavaminate synthase-like"/>
    <property type="match status" value="1"/>
</dbReference>
<dbReference type="Gene3D" id="2.60.120.650">
    <property type="entry name" value="Cupin"/>
    <property type="match status" value="1"/>
</dbReference>
<dbReference type="InParanoid" id="A7S2W6"/>
<dbReference type="AlphaFoldDB" id="A7S2W6"/>
<evidence type="ECO:0000313" key="3">
    <source>
        <dbReference type="Proteomes" id="UP000001593"/>
    </source>
</evidence>
<sequence length="247" mass="28648">DVDIDREECLFPIPEFVLDRFRPPIDCSICRDIHKVERVSNITPQEFAKKYAYSARPVVIEDGMKNWTASEHFSFDFFKKVYSPDSPALKSRDGQCQFFPYNTKFSTLKEVFQMPEKDAQMKGKPWYIGWSNCDSAAANELRKHYSRPYFLPELSESSRTDWIFMGCPGYGAHMHIDQVGKPSWQAQVKGTKKWTLQPPPECALECDKEIVTVIHPGEIIVLDTNRWFHQTDIINDEMSITIGSEYD</sequence>
<gene>
    <name evidence="2" type="ORF">NEMVEDRAFT_v1g102483</name>
</gene>
<dbReference type="HOGENOM" id="CLU_068137_2_0_1"/>
<dbReference type="eggNOG" id="ENOG502QS9X">
    <property type="taxonomic scope" value="Eukaryota"/>
</dbReference>
<organism evidence="2 3">
    <name type="scientific">Nematostella vectensis</name>
    <name type="common">Starlet sea anemone</name>
    <dbReference type="NCBI Taxonomy" id="45351"/>
    <lineage>
        <taxon>Eukaryota</taxon>
        <taxon>Metazoa</taxon>
        <taxon>Cnidaria</taxon>
        <taxon>Anthozoa</taxon>
        <taxon>Hexacorallia</taxon>
        <taxon>Actiniaria</taxon>
        <taxon>Edwardsiidae</taxon>
        <taxon>Nematostella</taxon>
    </lineage>
</organism>
<dbReference type="OMA" id="EPPRECH"/>
<dbReference type="PANTHER" id="PTHR12480">
    <property type="entry name" value="ARGININE DEMETHYLASE AND LYSYL-HYDROXYLASE JMJD"/>
    <property type="match status" value="1"/>
</dbReference>
<feature type="domain" description="Cupin-like" evidence="1">
    <location>
        <begin position="44"/>
        <end position="201"/>
    </location>
</feature>
<dbReference type="STRING" id="45351.A7S2W6"/>
<dbReference type="PhylomeDB" id="A7S2W6"/>
<dbReference type="EMBL" id="DS469570">
    <property type="protein sequence ID" value="EDO42000.1"/>
    <property type="molecule type" value="Genomic_DNA"/>
</dbReference>
<evidence type="ECO:0000259" key="1">
    <source>
        <dbReference type="Pfam" id="PF13621"/>
    </source>
</evidence>
<accession>A7S2W6</accession>
<evidence type="ECO:0000313" key="2">
    <source>
        <dbReference type="EMBL" id="EDO42000.1"/>
    </source>
</evidence>
<dbReference type="PANTHER" id="PTHR12480:SF19">
    <property type="entry name" value="CUPIN-LIKE DOMAIN-CONTAINING PROTEIN"/>
    <property type="match status" value="1"/>
</dbReference>
<dbReference type="GO" id="GO:0016706">
    <property type="term" value="F:2-oxoglutarate-dependent dioxygenase activity"/>
    <property type="evidence" value="ECO:0000318"/>
    <property type="project" value="GO_Central"/>
</dbReference>
<dbReference type="KEGG" id="nve:5513835"/>
<dbReference type="Proteomes" id="UP000001593">
    <property type="component" value="Unassembled WGS sequence"/>
</dbReference>
<dbReference type="InterPro" id="IPR041667">
    <property type="entry name" value="Cupin_8"/>
</dbReference>
<name>A7S2W6_NEMVE</name>
<proteinExistence type="predicted"/>
<dbReference type="Pfam" id="PF13621">
    <property type="entry name" value="Cupin_8"/>
    <property type="match status" value="1"/>
</dbReference>
<keyword evidence="3" id="KW-1185">Reference proteome</keyword>